<comment type="catalytic activity">
    <reaction evidence="8">
        <text>[protein-PII]-uridylyl-L-tyrosine + H2O = [protein-PII]-L-tyrosine + UMP + H(+)</text>
        <dbReference type="Rhea" id="RHEA:48600"/>
        <dbReference type="Rhea" id="RHEA-COMP:12147"/>
        <dbReference type="Rhea" id="RHEA-COMP:12148"/>
        <dbReference type="ChEBI" id="CHEBI:15377"/>
        <dbReference type="ChEBI" id="CHEBI:15378"/>
        <dbReference type="ChEBI" id="CHEBI:46858"/>
        <dbReference type="ChEBI" id="CHEBI:57865"/>
        <dbReference type="ChEBI" id="CHEBI:90602"/>
    </reaction>
</comment>
<keyword evidence="6 8" id="KW-0511">Multifunctional enzyme</keyword>
<comment type="similarity">
    <text evidence="8">Belongs to the GlnD family.</text>
</comment>
<dbReference type="InterPro" id="IPR006674">
    <property type="entry name" value="HD_domain"/>
</dbReference>
<dbReference type="GO" id="GO:0008773">
    <property type="term" value="F:[protein-PII] uridylyltransferase activity"/>
    <property type="evidence" value="ECO:0007669"/>
    <property type="project" value="UniProtKB-UniRule"/>
</dbReference>
<comment type="caution">
    <text evidence="11">The sequence shown here is derived from an EMBL/GenBank/DDBJ whole genome shotgun (WGS) entry which is preliminary data.</text>
</comment>
<protein>
    <recommendedName>
        <fullName evidence="8">Bifunctional uridylyltransferase/uridylyl-removing enzyme</fullName>
        <shortName evidence="8">UTase/UR</shortName>
    </recommendedName>
    <alternativeName>
        <fullName evidence="8">Bifunctional [protein-PII] modification enzyme</fullName>
    </alternativeName>
    <alternativeName>
        <fullName evidence="8">Bifunctional nitrogen sensor protein</fullName>
    </alternativeName>
    <domain>
        <recommendedName>
            <fullName evidence="8">[Protein-PII] uridylyltransferase</fullName>
            <shortName evidence="8">PII uridylyltransferase</shortName>
            <shortName evidence="8">UTase</shortName>
            <ecNumber evidence="8">2.7.7.59</ecNumber>
        </recommendedName>
    </domain>
    <domain>
        <recommendedName>
            <fullName evidence="8">[Protein-PII]-UMP uridylyl-removing enzyme</fullName>
            <shortName evidence="8">UR</shortName>
            <ecNumber evidence="8">3.1.4.-</ecNumber>
        </recommendedName>
    </domain>
</protein>
<organism evidence="11 12">
    <name type="scientific">Cycloclasticus pugetii</name>
    <dbReference type="NCBI Taxonomy" id="34068"/>
    <lineage>
        <taxon>Bacteria</taxon>
        <taxon>Pseudomonadati</taxon>
        <taxon>Pseudomonadota</taxon>
        <taxon>Gammaproteobacteria</taxon>
        <taxon>Thiotrichales</taxon>
        <taxon>Piscirickettsiaceae</taxon>
        <taxon>Cycloclasticus</taxon>
    </lineage>
</organism>
<dbReference type="InterPro" id="IPR043519">
    <property type="entry name" value="NT_sf"/>
</dbReference>
<dbReference type="CDD" id="cd04900">
    <property type="entry name" value="ACT_UUR-like_1"/>
    <property type="match status" value="1"/>
</dbReference>
<dbReference type="InterPro" id="IPR003607">
    <property type="entry name" value="HD/PDEase_dom"/>
</dbReference>
<keyword evidence="3" id="KW-0677">Repeat</keyword>
<dbReference type="Pfam" id="PF08335">
    <property type="entry name" value="GlnD_UR_UTase"/>
    <property type="match status" value="1"/>
</dbReference>
<evidence type="ECO:0000259" key="9">
    <source>
        <dbReference type="PROSITE" id="PS51671"/>
    </source>
</evidence>
<dbReference type="InterPro" id="IPR013546">
    <property type="entry name" value="PII_UdlTrfase/GS_AdlTrfase"/>
</dbReference>
<dbReference type="GO" id="GO:0008081">
    <property type="term" value="F:phosphoric diester hydrolase activity"/>
    <property type="evidence" value="ECO:0007669"/>
    <property type="project" value="UniProtKB-UniRule"/>
</dbReference>
<dbReference type="Gene3D" id="1.10.3090.10">
    <property type="entry name" value="cca-adding enzyme, domain 2"/>
    <property type="match status" value="1"/>
</dbReference>
<dbReference type="InterPro" id="IPR002912">
    <property type="entry name" value="ACT_dom"/>
</dbReference>
<dbReference type="RefSeq" id="WP_015005818.1">
    <property type="nucleotide sequence ID" value="NZ_JARGOU010000004.1"/>
</dbReference>
<dbReference type="FunFam" id="1.10.3090.10:FF:000005">
    <property type="entry name" value="Bifunctional uridylyltransferase/uridylyl-removing enzyme"/>
    <property type="match status" value="1"/>
</dbReference>
<dbReference type="EC" id="2.7.7.59" evidence="8"/>
<sequence>MTSLPTENEPAAHKIADIKALIQAFNNELHTRAKSGETVETLLKARSDFIDQLLTNYWNEILGPYSNQLALIATGGYGRAELHPFSDIDLLIIFDESELDNYKTELESFSTFLWDIGLKPGLSVRTISDCLEQSKLDITVITNLMEARLITGSEAFFSDMQDQISIDNLWSPVAFFREKVAEQHNRHLKFGNTAYNLEPDMKEGPGGLRDIQTIQWITQRYFGSNSLGELVNHAFLTKNEYRSLVKGQRFLWKVRFELHLLANRPENRLLFDYQKNLALAFGFEDGDNNLAVESFMQLYYRTVMDLERINELVLQIFNEALENKVMDVTPINESFRIINDYIEVTHPDTFKTTPTALLDIILQLQKHEDVKGIRSATIRLIRESLHLVDDEFRANPRAKRLFLDILRQPHGITHQFRRMNRYGLLAAYIPAFDDIIGRMQYDLFHAYTVDQHTLFIVRNLRRFALEKHRDDLPHCFDVFQEIRKPELLYLAGLFHDIAKGRGGNHAELGMHDAIEFCRQHGYNSYDTNLVGWLVQNHLIMSMTAQRKDINDPAVIHKFASKIGSLEYLDYLYLLTVADIRATNPTLWNDWKGSLLKELYNNTQQLLRRGLQTVTDELSDEIKDMQYQARQGLNIRGLSDDKIDRVWRTISKDYFSRFSVEDSIWHTLAISSCRQEEMPLVLLRPQTHRGGAEIFIYVDDRAGTFAICTATLDQLGLNILDARIITTNEDLALISFHVLEDNGSPIPDLTREQSIVNVLRANLIAPDQSVLSVDRHRPRQSQHFNIKTTISFKSDYQKRYTILEIRTQDQPGVLSTIGQCFSACKVNVRNAKITTLGSTAEDIFYITDSDNKMIEDSEIIDQLKESLIEKLTSSQNSTT</sequence>
<dbReference type="PANTHER" id="PTHR47320:SF1">
    <property type="entry name" value="BIFUNCTIONAL URIDYLYLTRANSFERASE_URIDYLYL-REMOVING ENZYME"/>
    <property type="match status" value="1"/>
</dbReference>
<dbReference type="EMBL" id="ASHL01000008">
    <property type="protein sequence ID" value="EPD12596.1"/>
    <property type="molecule type" value="Genomic_DNA"/>
</dbReference>
<dbReference type="Pfam" id="PF01966">
    <property type="entry name" value="HD"/>
    <property type="match status" value="1"/>
</dbReference>
<dbReference type="GO" id="GO:0008893">
    <property type="term" value="F:guanosine-3',5'-bis(diphosphate) 3'-diphosphatase activity"/>
    <property type="evidence" value="ECO:0007669"/>
    <property type="project" value="UniProtKB-EC"/>
</dbReference>
<comment type="function">
    <text evidence="8">Modifies, by uridylylation and deuridylylation, the PII regulatory proteins (GlnB and homologs), in response to the nitrogen status of the cell that GlnD senses through the glutamine level. Under low glutamine levels, catalyzes the conversion of the PII proteins and UTP to PII-UMP and PPi, while under higher glutamine levels, GlnD hydrolyzes PII-UMP to PII and UMP (deuridylylation). Thus, controls uridylylation state and activity of the PII proteins, and plays an important role in the regulation of nitrogen metabolism.</text>
</comment>
<dbReference type="EC" id="3.1.4.-" evidence="8"/>
<evidence type="ECO:0000313" key="12">
    <source>
        <dbReference type="Proteomes" id="UP000015462"/>
    </source>
</evidence>
<keyword evidence="1 8" id="KW-0808">Transferase</keyword>
<comment type="cofactor">
    <cofactor evidence="8">
        <name>Mg(2+)</name>
        <dbReference type="ChEBI" id="CHEBI:18420"/>
    </cofactor>
</comment>
<evidence type="ECO:0000256" key="2">
    <source>
        <dbReference type="ARBA" id="ARBA00022695"/>
    </source>
</evidence>
<dbReference type="NCBIfam" id="TIGR01693">
    <property type="entry name" value="UTase_glnD"/>
    <property type="match status" value="1"/>
</dbReference>
<dbReference type="CDD" id="cd04899">
    <property type="entry name" value="ACT_ACR-UUR-like_2"/>
    <property type="match status" value="1"/>
</dbReference>
<dbReference type="PROSITE" id="PS51831">
    <property type="entry name" value="HD"/>
    <property type="match status" value="1"/>
</dbReference>
<dbReference type="SUPFAM" id="SSF109604">
    <property type="entry name" value="HD-domain/PDEase-like"/>
    <property type="match status" value="1"/>
</dbReference>
<keyword evidence="12" id="KW-1185">Reference proteome</keyword>
<dbReference type="GO" id="GO:0006808">
    <property type="term" value="P:regulation of nitrogen utilization"/>
    <property type="evidence" value="ECO:0007669"/>
    <property type="project" value="UniProtKB-UniRule"/>
</dbReference>
<gene>
    <name evidence="8" type="primary">glnD</name>
    <name evidence="11" type="ORF">L196_09339</name>
</gene>
<evidence type="ECO:0000256" key="3">
    <source>
        <dbReference type="ARBA" id="ARBA00022737"/>
    </source>
</evidence>
<dbReference type="Gene3D" id="3.30.460.10">
    <property type="entry name" value="Beta Polymerase, domain 2"/>
    <property type="match status" value="1"/>
</dbReference>
<evidence type="ECO:0000256" key="7">
    <source>
        <dbReference type="ARBA" id="ARBA00047968"/>
    </source>
</evidence>
<accession>A0AB33Z0U7</accession>
<comment type="caution">
    <text evidence="8">Lacks conserved residue(s) required for the propagation of feature annotation.</text>
</comment>
<feature type="region of interest" description="Uridylyltransferase" evidence="8">
    <location>
        <begin position="1"/>
        <end position="330"/>
    </location>
</feature>
<dbReference type="PROSITE" id="PS51671">
    <property type="entry name" value="ACT"/>
    <property type="match status" value="2"/>
</dbReference>
<dbReference type="Pfam" id="PF01909">
    <property type="entry name" value="NTP_transf_2"/>
    <property type="match status" value="1"/>
</dbReference>
<dbReference type="InterPro" id="IPR045865">
    <property type="entry name" value="ACT-like_dom_sf"/>
</dbReference>
<feature type="domain" description="HD" evidence="10">
    <location>
        <begin position="449"/>
        <end position="565"/>
    </location>
</feature>
<dbReference type="CDD" id="cd00077">
    <property type="entry name" value="HDc"/>
    <property type="match status" value="1"/>
</dbReference>
<dbReference type="HAMAP" id="MF_00277">
    <property type="entry name" value="PII_uridylyl_transf"/>
    <property type="match status" value="1"/>
</dbReference>
<keyword evidence="4 8" id="KW-0378">Hydrolase</keyword>
<evidence type="ECO:0000256" key="4">
    <source>
        <dbReference type="ARBA" id="ARBA00022801"/>
    </source>
</evidence>
<feature type="domain" description="ACT" evidence="9">
    <location>
        <begin position="692"/>
        <end position="774"/>
    </location>
</feature>
<dbReference type="SUPFAM" id="SSF81593">
    <property type="entry name" value="Nucleotidyltransferase substrate binding subunit/domain"/>
    <property type="match status" value="1"/>
</dbReference>
<proteinExistence type="inferred from homology"/>
<dbReference type="SMART" id="SM00471">
    <property type="entry name" value="HDc"/>
    <property type="match status" value="1"/>
</dbReference>
<comment type="catalytic activity">
    <reaction evidence="8">
        <text>[protein-PII]-L-tyrosine + UTP = [protein-PII]-uridylyl-L-tyrosine + diphosphate</text>
        <dbReference type="Rhea" id="RHEA:13673"/>
        <dbReference type="Rhea" id="RHEA-COMP:12147"/>
        <dbReference type="Rhea" id="RHEA-COMP:12148"/>
        <dbReference type="ChEBI" id="CHEBI:33019"/>
        <dbReference type="ChEBI" id="CHEBI:46398"/>
        <dbReference type="ChEBI" id="CHEBI:46858"/>
        <dbReference type="ChEBI" id="CHEBI:90602"/>
        <dbReference type="EC" id="2.7.7.59"/>
    </reaction>
</comment>
<dbReference type="PIRSF" id="PIRSF006288">
    <property type="entry name" value="PII_uridyltransf"/>
    <property type="match status" value="1"/>
</dbReference>
<evidence type="ECO:0000259" key="10">
    <source>
        <dbReference type="PROSITE" id="PS51831"/>
    </source>
</evidence>
<evidence type="ECO:0000256" key="6">
    <source>
        <dbReference type="ARBA" id="ARBA00023268"/>
    </source>
</evidence>
<comment type="catalytic activity">
    <reaction evidence="7">
        <text>guanosine 3',5'-bis(diphosphate) + H2O = GDP + diphosphate + H(+)</text>
        <dbReference type="Rhea" id="RHEA:14253"/>
        <dbReference type="ChEBI" id="CHEBI:15377"/>
        <dbReference type="ChEBI" id="CHEBI:15378"/>
        <dbReference type="ChEBI" id="CHEBI:33019"/>
        <dbReference type="ChEBI" id="CHEBI:58189"/>
        <dbReference type="ChEBI" id="CHEBI:77828"/>
        <dbReference type="EC" id="3.1.7.2"/>
    </reaction>
</comment>
<dbReference type="InterPro" id="IPR002934">
    <property type="entry name" value="Polymerase_NTP_transf_dom"/>
</dbReference>
<dbReference type="InterPro" id="IPR010043">
    <property type="entry name" value="UTase/UR"/>
</dbReference>
<keyword evidence="2 8" id="KW-0548">Nucleotidyltransferase</keyword>
<keyword evidence="5 8" id="KW-0460">Magnesium</keyword>
<dbReference type="Proteomes" id="UP000015462">
    <property type="component" value="Unassembled WGS sequence"/>
</dbReference>
<dbReference type="SUPFAM" id="SSF55021">
    <property type="entry name" value="ACT-like"/>
    <property type="match status" value="2"/>
</dbReference>
<name>A0AB33Z0U7_9GAMM</name>
<dbReference type="SUPFAM" id="SSF81301">
    <property type="entry name" value="Nucleotidyltransferase"/>
    <property type="match status" value="1"/>
</dbReference>
<comment type="domain">
    <text evidence="8">Has four distinct domains: an N-terminal nucleotidyltransferase (NT) domain responsible for UTase activity, a central HD domain that encodes UR activity, and two C-terminal ACT domains that seem to have a role in glutamine sensing.</text>
</comment>
<dbReference type="CDD" id="cd05401">
    <property type="entry name" value="NT_GlnE_GlnD_like"/>
    <property type="match status" value="1"/>
</dbReference>
<feature type="domain" description="ACT" evidence="9">
    <location>
        <begin position="801"/>
        <end position="878"/>
    </location>
</feature>
<dbReference type="PANTHER" id="PTHR47320">
    <property type="entry name" value="BIFUNCTIONAL URIDYLYLTRANSFERASE/URIDYLYL-REMOVING ENZYME"/>
    <property type="match status" value="1"/>
</dbReference>
<reference evidence="11 12" key="1">
    <citation type="journal article" date="2013" name="Genome Announc.">
        <title>Genome Sequence of the Pyrene- and Fluoranthene-Degrading Bacterium Cycloclasticus sp. Strain PY97M.</title>
        <authorList>
            <person name="Cui Z."/>
            <person name="Xu G."/>
            <person name="Li Q."/>
            <person name="Gao W."/>
            <person name="Zheng L."/>
        </authorList>
    </citation>
    <scope>NUCLEOTIDE SEQUENCE [LARGE SCALE GENOMIC DNA]</scope>
    <source>
        <strain evidence="11 12">PY97M</strain>
    </source>
</reference>
<comment type="activity regulation">
    <text evidence="8">Uridylyltransferase (UTase) activity is inhibited by glutamine, while glutamine activates uridylyl-removing (UR) activity.</text>
</comment>
<evidence type="ECO:0000313" key="11">
    <source>
        <dbReference type="EMBL" id="EPD12596.1"/>
    </source>
</evidence>
<dbReference type="AlphaFoldDB" id="A0AB33Z0U7"/>
<evidence type="ECO:0000256" key="1">
    <source>
        <dbReference type="ARBA" id="ARBA00022679"/>
    </source>
</evidence>
<evidence type="ECO:0000256" key="5">
    <source>
        <dbReference type="ARBA" id="ARBA00022842"/>
    </source>
</evidence>
<evidence type="ECO:0000256" key="8">
    <source>
        <dbReference type="HAMAP-Rule" id="MF_00277"/>
    </source>
</evidence>